<keyword evidence="3" id="KW-1185">Reference proteome</keyword>
<dbReference type="EMBL" id="CAXKWB010002503">
    <property type="protein sequence ID" value="CAL4067073.1"/>
    <property type="molecule type" value="Genomic_DNA"/>
</dbReference>
<evidence type="ECO:0000256" key="1">
    <source>
        <dbReference type="SAM" id="MobiDB-lite"/>
    </source>
</evidence>
<reference evidence="2 3" key="1">
    <citation type="submission" date="2024-05" db="EMBL/GenBank/DDBJ databases">
        <authorList>
            <person name="Wallberg A."/>
        </authorList>
    </citation>
    <scope>NUCLEOTIDE SEQUENCE [LARGE SCALE GENOMIC DNA]</scope>
</reference>
<comment type="caution">
    <text evidence="2">The sequence shown here is derived from an EMBL/GenBank/DDBJ whole genome shotgun (WGS) entry which is preliminary data.</text>
</comment>
<feature type="compositionally biased region" description="Polar residues" evidence="1">
    <location>
        <begin position="104"/>
        <end position="114"/>
    </location>
</feature>
<accession>A0AAV2PY58</accession>
<evidence type="ECO:0000313" key="2">
    <source>
        <dbReference type="EMBL" id="CAL4067073.1"/>
    </source>
</evidence>
<feature type="compositionally biased region" description="Polar residues" evidence="1">
    <location>
        <begin position="154"/>
        <end position="166"/>
    </location>
</feature>
<protein>
    <submittedName>
        <fullName evidence="2">Uncharacterized protein</fullName>
    </submittedName>
</protein>
<evidence type="ECO:0000313" key="3">
    <source>
        <dbReference type="Proteomes" id="UP001497623"/>
    </source>
</evidence>
<dbReference type="AlphaFoldDB" id="A0AAV2PY58"/>
<feature type="region of interest" description="Disordered" evidence="1">
    <location>
        <begin position="33"/>
        <end position="62"/>
    </location>
</feature>
<gene>
    <name evidence="2" type="ORF">MNOR_LOCUS6159</name>
</gene>
<organism evidence="2 3">
    <name type="scientific">Meganyctiphanes norvegica</name>
    <name type="common">Northern krill</name>
    <name type="synonym">Thysanopoda norvegica</name>
    <dbReference type="NCBI Taxonomy" id="48144"/>
    <lineage>
        <taxon>Eukaryota</taxon>
        <taxon>Metazoa</taxon>
        <taxon>Ecdysozoa</taxon>
        <taxon>Arthropoda</taxon>
        <taxon>Crustacea</taxon>
        <taxon>Multicrustacea</taxon>
        <taxon>Malacostraca</taxon>
        <taxon>Eumalacostraca</taxon>
        <taxon>Eucarida</taxon>
        <taxon>Euphausiacea</taxon>
        <taxon>Euphausiidae</taxon>
        <taxon>Meganyctiphanes</taxon>
    </lineage>
</organism>
<feature type="compositionally biased region" description="Low complexity" evidence="1">
    <location>
        <begin position="49"/>
        <end position="62"/>
    </location>
</feature>
<name>A0AAV2PY58_MEGNR</name>
<proteinExistence type="predicted"/>
<sequence>MSKLTPQVILDSPNIDASTIFNSSPSVPKVIPTIAPSSAPPSGFLTGMPSSTNTTETNSPTISASSIEAFIHQMRSSTSEKSMPDIQCPAIALTETPARVKVASQLTPTPSPISDKTKLRTSRSKSPLFPSFILPNMEQEPSERGLKNTDSKLPHTSKSSSKSGFN</sequence>
<feature type="compositionally biased region" description="Basic and acidic residues" evidence="1">
    <location>
        <begin position="141"/>
        <end position="153"/>
    </location>
</feature>
<dbReference type="Proteomes" id="UP001497623">
    <property type="component" value="Unassembled WGS sequence"/>
</dbReference>
<feature type="region of interest" description="Disordered" evidence="1">
    <location>
        <begin position="102"/>
        <end position="166"/>
    </location>
</feature>